<name>A0A8H3HM79_9AGAM</name>
<evidence type="ECO:0000256" key="1">
    <source>
        <dbReference type="ARBA" id="ARBA00022703"/>
    </source>
</evidence>
<dbReference type="InterPro" id="IPR011989">
    <property type="entry name" value="ARM-like"/>
</dbReference>
<dbReference type="PROSITE" id="PS51335">
    <property type="entry name" value="ELMO"/>
    <property type="match status" value="1"/>
</dbReference>
<dbReference type="InterPro" id="IPR001849">
    <property type="entry name" value="PH_domain"/>
</dbReference>
<comment type="caution">
    <text evidence="7">The sequence shown here is derived from an EMBL/GenBank/DDBJ whole genome shotgun (WGS) entry which is preliminary data.</text>
</comment>
<dbReference type="GO" id="GO:0007015">
    <property type="term" value="P:actin filament organization"/>
    <property type="evidence" value="ECO:0007669"/>
    <property type="project" value="TreeGrafter"/>
</dbReference>
<accession>A0A8H3HM79</accession>
<dbReference type="InterPro" id="IPR050868">
    <property type="entry name" value="ELMO_domain-containing"/>
</dbReference>
<dbReference type="GO" id="GO:0017124">
    <property type="term" value="F:SH3 domain binding"/>
    <property type="evidence" value="ECO:0007669"/>
    <property type="project" value="UniProtKB-KW"/>
</dbReference>
<dbReference type="PANTHER" id="PTHR12771:SF56">
    <property type="entry name" value="CED-12"/>
    <property type="match status" value="1"/>
</dbReference>
<dbReference type="GO" id="GO:0048870">
    <property type="term" value="P:cell motility"/>
    <property type="evidence" value="ECO:0007669"/>
    <property type="project" value="TreeGrafter"/>
</dbReference>
<dbReference type="AlphaFoldDB" id="A0A8H3HM79"/>
<dbReference type="InterPro" id="IPR024574">
    <property type="entry name" value="ELMO_ARM"/>
</dbReference>
<keyword evidence="3" id="KW-0729">SH3-binding</keyword>
<evidence type="ECO:0000256" key="4">
    <source>
        <dbReference type="ARBA" id="ARBA00024863"/>
    </source>
</evidence>
<dbReference type="EMBL" id="CAJMWT010007028">
    <property type="protein sequence ID" value="CAE6522014.1"/>
    <property type="molecule type" value="Genomic_DNA"/>
</dbReference>
<dbReference type="Pfam" id="PF11841">
    <property type="entry name" value="ELMO_ARM"/>
    <property type="match status" value="1"/>
</dbReference>
<dbReference type="Pfam" id="PF16457">
    <property type="entry name" value="PH_12"/>
    <property type="match status" value="1"/>
</dbReference>
<reference evidence="7" key="1">
    <citation type="submission" date="2021-01" db="EMBL/GenBank/DDBJ databases">
        <authorList>
            <person name="Kaushik A."/>
        </authorList>
    </citation>
    <scope>NUCLEOTIDE SEQUENCE</scope>
    <source>
        <strain evidence="7">AG2-2IIIB</strain>
    </source>
</reference>
<dbReference type="Gene3D" id="2.30.29.30">
    <property type="entry name" value="Pleckstrin-homology domain (PH domain)/Phosphotyrosine-binding domain (PTB)"/>
    <property type="match status" value="1"/>
</dbReference>
<feature type="region of interest" description="Disordered" evidence="5">
    <location>
        <begin position="630"/>
        <end position="650"/>
    </location>
</feature>
<dbReference type="GO" id="GO:0005886">
    <property type="term" value="C:plasma membrane"/>
    <property type="evidence" value="ECO:0007669"/>
    <property type="project" value="TreeGrafter"/>
</dbReference>
<evidence type="ECO:0000256" key="3">
    <source>
        <dbReference type="ARBA" id="ARBA00023036"/>
    </source>
</evidence>
<dbReference type="InterPro" id="IPR006816">
    <property type="entry name" value="ELMO_dom"/>
</dbReference>
<evidence type="ECO:0000313" key="7">
    <source>
        <dbReference type="EMBL" id="CAE6522014.1"/>
    </source>
</evidence>
<evidence type="ECO:0000313" key="8">
    <source>
        <dbReference type="Proteomes" id="UP000663843"/>
    </source>
</evidence>
<proteinExistence type="predicted"/>
<feature type="domain" description="ELMO" evidence="6">
    <location>
        <begin position="296"/>
        <end position="455"/>
    </location>
</feature>
<comment type="function">
    <text evidence="4">Involved in cytoskeletal rearrangements required for phagocytosis of apoptotic cells and cell motility. Acts in association with DOCK1 and CRK. Was initially proposed to be required in complex with DOCK1 to activate Rac Rho small GTPases. May enhance the guanine nucleotide exchange factor (GEF) activity of DOCK1.</text>
</comment>
<evidence type="ECO:0000256" key="2">
    <source>
        <dbReference type="ARBA" id="ARBA00022907"/>
    </source>
</evidence>
<protein>
    <recommendedName>
        <fullName evidence="6">ELMO domain-containing protein</fullName>
    </recommendedName>
</protein>
<keyword evidence="2" id="KW-0581">Phagocytosis</keyword>
<gene>
    <name evidence="7" type="ORF">RDB_LOCUS166773</name>
</gene>
<evidence type="ECO:0000256" key="5">
    <source>
        <dbReference type="SAM" id="MobiDB-lite"/>
    </source>
</evidence>
<dbReference type="GO" id="GO:0006915">
    <property type="term" value="P:apoptotic process"/>
    <property type="evidence" value="ECO:0007669"/>
    <property type="project" value="UniProtKB-KW"/>
</dbReference>
<evidence type="ECO:0000259" key="6">
    <source>
        <dbReference type="PROSITE" id="PS51335"/>
    </source>
</evidence>
<dbReference type="PANTHER" id="PTHR12771">
    <property type="entry name" value="ENGULFMENT AND CELL MOTILITY"/>
    <property type="match status" value="1"/>
</dbReference>
<keyword evidence="1" id="KW-0053">Apoptosis</keyword>
<dbReference type="Pfam" id="PF04727">
    <property type="entry name" value="ELMO_CED12"/>
    <property type="match status" value="1"/>
</dbReference>
<dbReference type="InterPro" id="IPR011993">
    <property type="entry name" value="PH-like_dom_sf"/>
</dbReference>
<feature type="compositionally biased region" description="Polar residues" evidence="5">
    <location>
        <begin position="638"/>
        <end position="647"/>
    </location>
</feature>
<sequence>MNNASVQPGKHDSTRPRSVLVPTNLVSTKDGVTVRARIDPTLPVTDVIRQLCISLKIQEPPLLFALRDDRDELVTDDNLRRMIRDKVNLKLVSSPIIEATEILDRLHAADKEPAKHALFSLQKYIRIVDIISNANNPINVIRPATSILKRLVEADPRFGLDNGAIPSSSVSTPATELSPSPLPGSVYRYGFEAVWEQLQRSPNTLSVVVSRLNMAESGMALGGIMLINSLLSNASNAHASELIDELERLNIRNIVRRLMASHASADLSSSILDFQAHLMRITYLRKTTPVDVELPAVQAVLTYVWMAARLGNTGRSDKLTFEGEQWSLLGCPTGNMRTDFAQVGILGLDCLRTFVQADPDYFAKVVLEQVSRPPSRRCPIIQASNEVVEILTEHWAIFGPGYSTSTSFLPFFLAFHRVHTIALRLFLRIWSESSAGADDFARVAALVQSQIKFALREESTRSWHEMELDFVNSEYRDIRERQMKELELTDDLLNKPPVRNLRAKLYKESYAFVRQQRIQCLMQGAWFVNGVPAVSPSSRESYSAPTRPQRPWRFMRLDKTMRFIYYLDSTMKIPMRGGIEDLPERIEVASIAEVATGTCAVPHNVAYGSGDITSPMSSLTVSPLSFSLMSERSRDQSEQQPSKNSLADQVAENASRFSDWTDGLNMLRKDGGHVATTETAEFVQALTEIGLKIKLLDLSGEKAEIPSHLPPGIPPSDTNFFFA</sequence>
<dbReference type="Gene3D" id="1.25.10.10">
    <property type="entry name" value="Leucine-rich Repeat Variant"/>
    <property type="match status" value="1"/>
</dbReference>
<dbReference type="Proteomes" id="UP000663843">
    <property type="component" value="Unassembled WGS sequence"/>
</dbReference>
<organism evidence="7 8">
    <name type="scientific">Rhizoctonia solani</name>
    <dbReference type="NCBI Taxonomy" id="456999"/>
    <lineage>
        <taxon>Eukaryota</taxon>
        <taxon>Fungi</taxon>
        <taxon>Dikarya</taxon>
        <taxon>Basidiomycota</taxon>
        <taxon>Agaricomycotina</taxon>
        <taxon>Agaricomycetes</taxon>
        <taxon>Cantharellales</taxon>
        <taxon>Ceratobasidiaceae</taxon>
        <taxon>Rhizoctonia</taxon>
    </lineage>
</organism>